<feature type="domain" description="VWFA" evidence="1">
    <location>
        <begin position="1034"/>
        <end position="1213"/>
    </location>
</feature>
<sequence length="3088" mass="338993">MIQSEGRTEVPKAVVLISDLLLQNSASMVEPLARNLKDNLMTKIVIVNTAQGVVSEWASIASSHSLLRELGGSYDTLPDGQSLSTVICKEQCDINMDIGVIVDTSDSITENDFKKMKQFVQDLIHSFDIGQSKTRIAVVPYGSYVDGAVVTTLQSSLFVEYLDSVVASRLQQNPLNFGTNTAAAIAKTREIFQVEGRRNVPKVGILLTDGVSDDPQQTKEESSIARTEGIRMIVVGVGNRVQKNELDTIAFAPEYSISLTDFGKFEDAIFFKDRICTVTEQCLLGLDIIFIIDASASITSSDFTRLKTFVKELLNRFSLSQTESRIGFVVFGTNVNSDQVLSFSTDRILLRNATDSRVYQDVKNPGSAIYKGIEKMTNLFDVDGRADALKLSLVFTDGKSDNAAQTAIEAQKARAKDIRMITVGIGNQTDIKELSSIASGEQLLTLDNFGQLLEKIVPLQNIMCRDVCSREYDLIFLIDTLDGTNLQKLKFYIVQVAQGFNIGVNSTRIAVQHIQNIPNRWTGLSLQNTLSLQALSDSLDAISVIGSSQTSLVTAFTFVTNIIQSEGRTEVPKAVVLISDLLLQNSASMVEPLARNLKDNLMTKIVIVNTAQGVVSEWASIASSHSLLRELGGSYDTLPDGQSLSTVICKEQCDINMDIGVIVDTSDSITENDFKKMKQFVQDLIHSFDIGQSKTRIAVVPYGSYVDGAVVTTLQSSLFVEYLDSVVASRLQQNPLNFGTNTAAAIAKTREIFQVEGRRNVPKVGILLTDGVSDDPQQTKEESSIARTEGIRMIVVGVGNRVQKNELDTIAFAPEYSISLTDFGKFEDAIFFKDRICTVTEQCLLGLDIIFIIDASASITSSDFTRLKTFVKELLNRFSLSQTESRIGFVVFGTNVNSDQVLSFSTDRILLRNATDSRVYQDVKNPGSAIYKGIEKMTNLFDVDGRADALKLSLVFTDGKSDNAAQTAIEAQKARAKDIRMITVGIGNQTDIKELSSIASGEQLLTLDNFGQLLEKIVPLQNIMCRDVCSREYDLIFLIDTLDGTNLQKLKFYIVQVAQGFNIGVNSTRIAVQHIQNIPNRWTGLSLQNTLSLQALSDSLDAISVIGSSQTSLVTAFTFVTNMIQSEGRTEVPKAVVLISDLLLQNSASMVEPLARNLKDNLMTKIVIVNTAQGVVSEWASIASSHSLLRELGGSYDTLPDGQSLSTVICKEQCDINMDIGVIVDTSDSVTENDFKKMKQFVQDLIHSFDIGQSKTRIAVVPFGSYVDDAVVTTLQSSLFVEYLDSVVASRLQQNPLNFGTNTAVAIAKTREIFQVEGRRNVPKVGILLTDGVSDDPQQTKEESSIARTEGIRMIVVGVGNRVQKNELDTIAFAPEYSISLTDFGKFEDAIFFKDRICTVTEQCLLGLDIIFIIDASASITSSDFTRLKTFVKELLNRFSLSQTESRIGFVVFGTNVNSDQVLSFSTDRILLRNATDSRVYQDVKNPGSAIYKGIEKMTNLFDVDGRADALKLSLVFTDGKSDNAAQTAIEAQKARAKDIRMITVGIGNQTDIKELSSIASGEQLLTLDNFGQLLEKIVPLQNIMCRDVCSREYDLIFLIDTLDGTNLQKLKFYIVQVAQGFNIGVNSTRIAVQHIQNIPNRWTGLSLQNTLSLQALSDSLDAISVIGSSQTSLVTAFTFVTNMIQSEGRTEVPKAVVLISDLLLQNSASMVEPLARNLKDNLMTKIVIVNTAQGVVSEWASIASSHSLLRELGGSYDTLPDGQSLSTVICKEQCDINMDIGVIVDTSDSITENDFKKMKQFVQDLIHSFDIGQSKTRIAVVPFGSYVDDAVVTTLQSSLFVEYLDSVVASRLQQNPLNFGTNTAVAIAKTREIFQVEGRRNVPKVGILLTDGVSDDPQQTKKESSIARTEGIRMIVVGVGNRVQKNELDTIAFAPEYSISLTDFGKFEDAIFFKDRICTVTEQCLLGLDIIFIIDASASITSSDFTRLKTFVKELLNRFSLSQTESRIGFVVFGTNVNSDQVLSFSTDRILLRNATDSRVYQDVKNPGSAIYKGIEKMTNLFDVDGRADALKLSLVFTDGKSDNAAQTAIEAQKARAKDIRMITVGIGNQTDIKELSSIASGEQLLTLDNFGQLLEKIVPLQNIMCRDVCSREYDLIFLIDTLDGTNLQKLKFYIVQVAQGFNIGVNSTRIAVQHIQNIPNRWTGLSLQNTLSLQALSDSLDAISVIGSSQTSLVTAFTFVTNMIQSEGRTEVPKAVVLISDLLLQNSASMVEPLARNLKDNLMTKIVIVNTAQGVVSEWASIASSHSLLRELGGSYDTLPDGQSLSTVICKEQCDINMDIGVIVDTSDSITENDFKKMKQFVQDLIHSFDIGQSKTRIAVVPFGSYVDDAVVTTLQSSLFVEYLDSVVASRLQQNPLNFGTNTAVAIAKTREIFQVEGRRNVPKVGILLTDGVSDDPQQTKKESSIARTEGIRMIVVGVGNRVQKNELDTIAFAPEYSISLTDFGKFEDAIFFKDRICTVTEQCLLGLDIIFIIDASASITSSDFTRLKTFVKELLNRFSLSQTESRIGFVVFGTNVNSDQVLSFSTDRILLRNATDSRVYQDVKNPGSAIYKGIEKMTNLFDVDGRADALKLSLVFTDGKSDNAAQTAIEAQKARAKDIRMITVGIGNQTDIKELSSIASGEQLLTLDNFGQLLEKIVPLQNIMCRDVCSREYDLIFLIDTLDGTNLQKLKFYIVQVAQGFNIGVNSTRIAVQHIQNIPNRWTGLSLQNTLSLQALSDSLDAISVIGSSQTSLVTAFTFVTNMIQSEGRTEVPKAVVLISDLLLQNSASMVEPLARNLKDNLMTKIVIVNTAQGVVSEWASIASSHSLLRELGGSYDTLPDGQSLSTVICKEQCDINMDIGVIVDTSDSITENDFKKMKQFVQDLIHSFDIGQSKTRIAVVPFGSYVDDAVVTTLQSSLFVEYLDSVVASRLQQNPLNFGTNTAVAIAKTREIFQVEGRRNVPKVGILLTDGVSDDPQQTKKESSIARTEGIRMIVVGVGNRVQKNELDTIAFAPEYSISLTDFGKFEDAIFFKDRICTVTGKLQ</sequence>
<feature type="domain" description="VWFA" evidence="1">
    <location>
        <begin position="287"/>
        <end position="462"/>
    </location>
</feature>
<reference evidence="2 3" key="1">
    <citation type="submission" date="2024-11" db="EMBL/GenBank/DDBJ databases">
        <title>Chromosome-level genome assembly of the freshwater bivalve Anodonta woodiana.</title>
        <authorList>
            <person name="Chen X."/>
        </authorList>
    </citation>
    <scope>NUCLEOTIDE SEQUENCE [LARGE SCALE GENOMIC DNA]</scope>
    <source>
        <strain evidence="2">MN2024</strain>
        <tissue evidence="2">Gills</tissue>
    </source>
</reference>
<name>A0ABD3WVU6_SINWO</name>
<dbReference type="Gene3D" id="3.40.50.410">
    <property type="entry name" value="von Willebrand factor, type A domain"/>
    <property type="match status" value="16"/>
</dbReference>
<feature type="domain" description="VWFA" evidence="1">
    <location>
        <begin position="2156"/>
        <end position="2335"/>
    </location>
</feature>
<dbReference type="InterPro" id="IPR002035">
    <property type="entry name" value="VWF_A"/>
</dbReference>
<feature type="domain" description="VWFA" evidence="1">
    <location>
        <begin position="2341"/>
        <end position="2519"/>
    </location>
</feature>
<dbReference type="PROSITE" id="PS50234">
    <property type="entry name" value="VWFA"/>
    <property type="match status" value="16"/>
</dbReference>
<feature type="domain" description="VWFA" evidence="1">
    <location>
        <begin position="1219"/>
        <end position="1397"/>
    </location>
</feature>
<dbReference type="PANTHER" id="PTHR24020">
    <property type="entry name" value="COLLAGEN ALPHA"/>
    <property type="match status" value="1"/>
</dbReference>
<feature type="domain" description="VWFA" evidence="1">
    <location>
        <begin position="2902"/>
        <end position="3080"/>
    </location>
</feature>
<comment type="caution">
    <text evidence="2">The sequence shown here is derived from an EMBL/GenBank/DDBJ whole genome shotgun (WGS) entry which is preliminary data.</text>
</comment>
<feature type="domain" description="VWFA" evidence="1">
    <location>
        <begin position="1970"/>
        <end position="2145"/>
    </location>
</feature>
<organism evidence="2 3">
    <name type="scientific">Sinanodonta woodiana</name>
    <name type="common">Chinese pond mussel</name>
    <name type="synonym">Anodonta woodiana</name>
    <dbReference type="NCBI Taxonomy" id="1069815"/>
    <lineage>
        <taxon>Eukaryota</taxon>
        <taxon>Metazoa</taxon>
        <taxon>Spiralia</taxon>
        <taxon>Lophotrochozoa</taxon>
        <taxon>Mollusca</taxon>
        <taxon>Bivalvia</taxon>
        <taxon>Autobranchia</taxon>
        <taxon>Heteroconchia</taxon>
        <taxon>Palaeoheterodonta</taxon>
        <taxon>Unionida</taxon>
        <taxon>Unionoidea</taxon>
        <taxon>Unionidae</taxon>
        <taxon>Unioninae</taxon>
        <taxon>Sinanodonta</taxon>
    </lineage>
</organism>
<dbReference type="SUPFAM" id="SSF53300">
    <property type="entry name" value="vWA-like"/>
    <property type="match status" value="16"/>
</dbReference>
<dbReference type="CDD" id="cd01450">
    <property type="entry name" value="vWFA_subfamily_ECM"/>
    <property type="match status" value="11"/>
</dbReference>
<evidence type="ECO:0000313" key="2">
    <source>
        <dbReference type="EMBL" id="KAL3877481.1"/>
    </source>
</evidence>
<dbReference type="EMBL" id="JBJQND010000005">
    <property type="protein sequence ID" value="KAL3877481.1"/>
    <property type="molecule type" value="Genomic_DNA"/>
</dbReference>
<feature type="domain" description="VWFA" evidence="1">
    <location>
        <begin position="473"/>
        <end position="652"/>
    </location>
</feature>
<feature type="domain" description="VWFA" evidence="1">
    <location>
        <begin position="97"/>
        <end position="275"/>
    </location>
</feature>
<dbReference type="PANTHER" id="PTHR24020:SF20">
    <property type="entry name" value="PH DOMAIN-CONTAINING PROTEIN"/>
    <property type="match status" value="1"/>
</dbReference>
<evidence type="ECO:0000313" key="3">
    <source>
        <dbReference type="Proteomes" id="UP001634394"/>
    </source>
</evidence>
<gene>
    <name evidence="2" type="ORF">ACJMK2_035182</name>
</gene>
<accession>A0ABD3WVU6</accession>
<dbReference type="Proteomes" id="UP001634394">
    <property type="component" value="Unassembled WGS sequence"/>
</dbReference>
<dbReference type="InterPro" id="IPR036465">
    <property type="entry name" value="vWFA_dom_sf"/>
</dbReference>
<dbReference type="Pfam" id="PF00092">
    <property type="entry name" value="VWA"/>
    <property type="match status" value="16"/>
</dbReference>
<feature type="domain" description="VWFA" evidence="1">
    <location>
        <begin position="1595"/>
        <end position="1774"/>
    </location>
</feature>
<feature type="domain" description="VWFA" evidence="1">
    <location>
        <begin position="1780"/>
        <end position="1958"/>
    </location>
</feature>
<dbReference type="InterPro" id="IPR050525">
    <property type="entry name" value="ECM_Assembly_Org"/>
</dbReference>
<feature type="domain" description="VWFA" evidence="1">
    <location>
        <begin position="2531"/>
        <end position="2706"/>
    </location>
</feature>
<proteinExistence type="predicted"/>
<dbReference type="SMART" id="SM00327">
    <property type="entry name" value="VWA"/>
    <property type="match status" value="16"/>
</dbReference>
<keyword evidence="3" id="KW-1185">Reference proteome</keyword>
<protein>
    <recommendedName>
        <fullName evidence="1">VWFA domain-containing protein</fullName>
    </recommendedName>
</protein>
<feature type="domain" description="VWFA" evidence="1">
    <location>
        <begin position="848"/>
        <end position="1023"/>
    </location>
</feature>
<evidence type="ECO:0000259" key="1">
    <source>
        <dbReference type="PROSITE" id="PS50234"/>
    </source>
</evidence>
<feature type="domain" description="VWFA" evidence="1">
    <location>
        <begin position="1409"/>
        <end position="1584"/>
    </location>
</feature>
<feature type="domain" description="VWFA" evidence="1">
    <location>
        <begin position="2717"/>
        <end position="2896"/>
    </location>
</feature>
<feature type="domain" description="VWFA" evidence="1">
    <location>
        <begin position="658"/>
        <end position="836"/>
    </location>
</feature>